<dbReference type="KEGG" id="fiy:BN1229_v1_0823"/>
<dbReference type="SUPFAM" id="SSF53335">
    <property type="entry name" value="S-adenosyl-L-methionine-dependent methyltransferases"/>
    <property type="match status" value="1"/>
</dbReference>
<protein>
    <recommendedName>
        <fullName evidence="1">Methyltransferase domain-containing protein</fullName>
    </recommendedName>
</protein>
<feature type="domain" description="Methyltransferase" evidence="1">
    <location>
        <begin position="3"/>
        <end position="87"/>
    </location>
</feature>
<keyword evidence="3" id="KW-1185">Reference proteome</keyword>
<evidence type="ECO:0000313" key="2">
    <source>
        <dbReference type="EMBL" id="CPR16471.1"/>
    </source>
</evidence>
<dbReference type="EMBL" id="LN829119">
    <property type="protein sequence ID" value="CPR16471.1"/>
    <property type="molecule type" value="Genomic_DNA"/>
</dbReference>
<accession>A0A0D6JBK1</accession>
<evidence type="ECO:0000259" key="1">
    <source>
        <dbReference type="Pfam" id="PF13847"/>
    </source>
</evidence>
<dbReference type="Pfam" id="PF13847">
    <property type="entry name" value="Methyltransf_31"/>
    <property type="match status" value="1"/>
</dbReference>
<dbReference type="Proteomes" id="UP000033187">
    <property type="component" value="Chromosome 1"/>
</dbReference>
<gene>
    <name evidence="2" type="ORF">YBN1229_v1_0823</name>
</gene>
<evidence type="ECO:0000313" key="3">
    <source>
        <dbReference type="Proteomes" id="UP000033187"/>
    </source>
</evidence>
<dbReference type="CDD" id="cd02440">
    <property type="entry name" value="AdoMet_MTases"/>
    <property type="match status" value="1"/>
</dbReference>
<organism evidence="2 3">
    <name type="scientific">Candidatus Filomicrobium marinum</name>
    <dbReference type="NCBI Taxonomy" id="1608628"/>
    <lineage>
        <taxon>Bacteria</taxon>
        <taxon>Pseudomonadati</taxon>
        <taxon>Pseudomonadota</taxon>
        <taxon>Alphaproteobacteria</taxon>
        <taxon>Hyphomicrobiales</taxon>
        <taxon>Hyphomicrobiaceae</taxon>
        <taxon>Filomicrobium</taxon>
    </lineage>
</organism>
<dbReference type="InterPro" id="IPR029063">
    <property type="entry name" value="SAM-dependent_MTases_sf"/>
</dbReference>
<name>A0A0D6JBK1_9HYPH</name>
<dbReference type="InterPro" id="IPR025714">
    <property type="entry name" value="Methyltranfer_dom"/>
</dbReference>
<reference evidence="3" key="1">
    <citation type="submission" date="2015-02" db="EMBL/GenBank/DDBJ databases">
        <authorList>
            <person name="Chooi Y.-H."/>
        </authorList>
    </citation>
    <scope>NUCLEOTIDE SEQUENCE [LARGE SCALE GENOMIC DNA]</scope>
    <source>
        <strain evidence="3">strain Y</strain>
    </source>
</reference>
<sequence>MSERVGSKGHVVGLDMNADFLEYARATAPANTEFLLGDAYDSALTAETFDLVHMRFVASTAGAPERLLREATRLAKSRGTIALQEPDGSTLNCYPPHPSWDKLKDALLGAFRGVGADLELARRIYYVIIQSGLTDVQYRPFIIGVRSVDSMVDYLPSTVESLRSTVLQLGLLEENEFTTMLSACRAHLARSETVFTMYTVAQVWGRKP</sequence>
<proteinExistence type="predicted"/>
<dbReference type="AlphaFoldDB" id="A0A0D6JBK1"/>
<dbReference type="Gene3D" id="3.40.50.150">
    <property type="entry name" value="Vaccinia Virus protein VP39"/>
    <property type="match status" value="1"/>
</dbReference>
<dbReference type="RefSeq" id="WP_160298681.1">
    <property type="nucleotide sequence ID" value="NZ_LN829118.1"/>
</dbReference>